<dbReference type="Gene3D" id="1.10.437.10">
    <property type="entry name" value="Blc2-like"/>
    <property type="match status" value="1"/>
</dbReference>
<dbReference type="GO" id="GO:0005741">
    <property type="term" value="C:mitochondrial outer membrane"/>
    <property type="evidence" value="ECO:0007669"/>
    <property type="project" value="UniProtKB-SubCell"/>
</dbReference>
<dbReference type="GeneID" id="102192501"/>
<keyword evidence="6" id="KW-1000">Mitochondrion outer membrane</keyword>
<dbReference type="PANTHER" id="PTHR35447">
    <property type="entry name" value="BH3-INTERACTING DOMAIN DEATH AGONIST"/>
    <property type="match status" value="1"/>
</dbReference>
<dbReference type="GO" id="GO:0090200">
    <property type="term" value="P:positive regulation of release of cytochrome c from mitochondria"/>
    <property type="evidence" value="ECO:0007669"/>
    <property type="project" value="TreeGrafter"/>
</dbReference>
<dbReference type="RefSeq" id="XP_005734825.1">
    <property type="nucleotide sequence ID" value="XM_005734768.2"/>
</dbReference>
<evidence type="ECO:0000313" key="10">
    <source>
        <dbReference type="RefSeq" id="XP_005734825.1"/>
    </source>
</evidence>
<evidence type="ECO:0000256" key="6">
    <source>
        <dbReference type="ARBA" id="ARBA00022787"/>
    </source>
</evidence>
<dbReference type="GO" id="GO:2001238">
    <property type="term" value="P:positive regulation of extrinsic apoptotic signaling pathway"/>
    <property type="evidence" value="ECO:0007669"/>
    <property type="project" value="TreeGrafter"/>
</dbReference>
<dbReference type="InterPro" id="IPR010479">
    <property type="entry name" value="BID"/>
</dbReference>
<evidence type="ECO:0000256" key="5">
    <source>
        <dbReference type="ARBA" id="ARBA00022703"/>
    </source>
</evidence>
<dbReference type="PANTHER" id="PTHR35447:SF1">
    <property type="entry name" value="BH3-INTERACTING DOMAIN DEATH AGONIST"/>
    <property type="match status" value="1"/>
</dbReference>
<dbReference type="GO" id="GO:0008637">
    <property type="term" value="P:apoptotic mitochondrial changes"/>
    <property type="evidence" value="ECO:0007669"/>
    <property type="project" value="TreeGrafter"/>
</dbReference>
<gene>
    <name evidence="10" type="primary">bida</name>
</gene>
<dbReference type="CTD" id="559425"/>
<accession>A0A9Y3REQ9</accession>
<dbReference type="Proteomes" id="UP000695023">
    <property type="component" value="Unplaced"/>
</dbReference>
<sequence>MDLSTTRVTASELIFAFLQEGHESASYMKELHSLGEQYKFSWDINSNGHDARNLDNGEIETDGYHPSNIGVSMQDLHPIVDLQIRGNHEQAAAVLEVARALGEIAAQFEDRIVTEATRNLSNNISTSPLQKWKDYLAFEVERVMMRWVGPDLPRERVIIALALTLVKRVCVQTPQRLRNLFHTALQYINTAWAL</sequence>
<dbReference type="InterPro" id="IPR036834">
    <property type="entry name" value="Bcl-2-like_sf"/>
</dbReference>
<evidence type="ECO:0000256" key="8">
    <source>
        <dbReference type="ARBA" id="ARBA00023136"/>
    </source>
</evidence>
<keyword evidence="4" id="KW-0963">Cytoplasm</keyword>
<evidence type="ECO:0000256" key="7">
    <source>
        <dbReference type="ARBA" id="ARBA00023128"/>
    </source>
</evidence>
<evidence type="ECO:0000313" key="9">
    <source>
        <dbReference type="Proteomes" id="UP000695023"/>
    </source>
</evidence>
<evidence type="ECO:0000256" key="2">
    <source>
        <dbReference type="ARBA" id="ARBA00004496"/>
    </source>
</evidence>
<keyword evidence="5" id="KW-0053">Apoptosis</keyword>
<dbReference type="GO" id="GO:2001244">
    <property type="term" value="P:positive regulation of intrinsic apoptotic signaling pathway"/>
    <property type="evidence" value="ECO:0007669"/>
    <property type="project" value="TreeGrafter"/>
</dbReference>
<comment type="subcellular location">
    <subcellularLocation>
        <location evidence="2">Cytoplasm</location>
    </subcellularLocation>
    <subcellularLocation>
        <location evidence="1">Mitochondrion outer membrane</location>
    </subcellularLocation>
</comment>
<evidence type="ECO:0000256" key="4">
    <source>
        <dbReference type="ARBA" id="ARBA00022490"/>
    </source>
</evidence>
<keyword evidence="7" id="KW-0496">Mitochondrion</keyword>
<name>A0A9Y3REQ9_9CICH</name>
<organism evidence="9 10">
    <name type="scientific">Pundamilia nyererei</name>
    <dbReference type="NCBI Taxonomy" id="303518"/>
    <lineage>
        <taxon>Eukaryota</taxon>
        <taxon>Metazoa</taxon>
        <taxon>Chordata</taxon>
        <taxon>Craniata</taxon>
        <taxon>Vertebrata</taxon>
        <taxon>Euteleostomi</taxon>
        <taxon>Actinopterygii</taxon>
        <taxon>Neopterygii</taxon>
        <taxon>Teleostei</taxon>
        <taxon>Neoteleostei</taxon>
        <taxon>Acanthomorphata</taxon>
        <taxon>Ovalentaria</taxon>
        <taxon>Cichlomorphae</taxon>
        <taxon>Cichliformes</taxon>
        <taxon>Cichlidae</taxon>
        <taxon>African cichlids</taxon>
        <taxon>Pseudocrenilabrinae</taxon>
        <taxon>Haplochromini</taxon>
        <taxon>Pundamilia</taxon>
    </lineage>
</organism>
<proteinExistence type="predicted"/>
<reference evidence="10" key="1">
    <citation type="submission" date="2025-08" db="UniProtKB">
        <authorList>
            <consortium name="RefSeq"/>
        </authorList>
    </citation>
    <scope>IDENTIFICATION</scope>
</reference>
<keyword evidence="9" id="KW-1185">Reference proteome</keyword>
<dbReference type="AlphaFoldDB" id="A0A9Y3REQ9"/>
<dbReference type="SUPFAM" id="SSF56854">
    <property type="entry name" value="Bcl-2 inhibitors of programmed cell death"/>
    <property type="match status" value="1"/>
</dbReference>
<protein>
    <recommendedName>
        <fullName evidence="3">BH3-interacting domain death agonist</fullName>
    </recommendedName>
</protein>
<keyword evidence="8" id="KW-0472">Membrane</keyword>
<dbReference type="GO" id="GO:0005829">
    <property type="term" value="C:cytosol"/>
    <property type="evidence" value="ECO:0007669"/>
    <property type="project" value="TreeGrafter"/>
</dbReference>
<dbReference type="Pfam" id="PF06393">
    <property type="entry name" value="BID"/>
    <property type="match status" value="1"/>
</dbReference>
<evidence type="ECO:0000256" key="3">
    <source>
        <dbReference type="ARBA" id="ARBA00015802"/>
    </source>
</evidence>
<evidence type="ECO:0000256" key="1">
    <source>
        <dbReference type="ARBA" id="ARBA00004294"/>
    </source>
</evidence>